<sequence length="190" mass="21084">MTHPNTTPDPDHAPKTALDRLIVKIGDRLSWLYFFAVVISVIEVVMRYIFNSPTAWVHETTLMVVGLCMLWGGTYCMAEDRHIRVSVVRDLLPDRVGKVFDVLVGVLTLFFCGGLAYAGYIMVEKAFFDPAGNFRVLRSGSALNSPAPAVVKTMLFVVVVLMTLQSIFQLIARIKALTEGSESDPSQEEN</sequence>
<dbReference type="AlphaFoldDB" id="A0A1G5I9A3"/>
<protein>
    <submittedName>
        <fullName evidence="11">TRAP-type mannitol/chloroaromatic compound transport system, small permease component</fullName>
    </submittedName>
</protein>
<evidence type="ECO:0000256" key="9">
    <source>
        <dbReference type="SAM" id="Phobius"/>
    </source>
</evidence>
<name>A0A1G5I9A3_9BACT</name>
<evidence type="ECO:0000256" key="5">
    <source>
        <dbReference type="ARBA" id="ARBA00022692"/>
    </source>
</evidence>
<evidence type="ECO:0000259" key="10">
    <source>
        <dbReference type="Pfam" id="PF04290"/>
    </source>
</evidence>
<keyword evidence="7 9" id="KW-0472">Membrane</keyword>
<dbReference type="Proteomes" id="UP000198870">
    <property type="component" value="Unassembled WGS sequence"/>
</dbReference>
<feature type="transmembrane region" description="Helical" evidence="9">
    <location>
        <begin position="99"/>
        <end position="123"/>
    </location>
</feature>
<evidence type="ECO:0000256" key="1">
    <source>
        <dbReference type="ARBA" id="ARBA00004429"/>
    </source>
</evidence>
<evidence type="ECO:0000256" key="6">
    <source>
        <dbReference type="ARBA" id="ARBA00022989"/>
    </source>
</evidence>
<comment type="similarity">
    <text evidence="8">Belongs to the TRAP transporter small permease family.</text>
</comment>
<comment type="subcellular location">
    <subcellularLocation>
        <location evidence="1">Cell inner membrane</location>
        <topology evidence="1">Multi-pass membrane protein</topology>
    </subcellularLocation>
</comment>
<keyword evidence="5 9" id="KW-0812">Transmembrane</keyword>
<keyword evidence="6 9" id="KW-1133">Transmembrane helix</keyword>
<dbReference type="STRING" id="419481.SAMN05216233_11880"/>
<feature type="domain" description="Tripartite ATP-independent periplasmic transporters DctQ component" evidence="10">
    <location>
        <begin position="37"/>
        <end position="173"/>
    </location>
</feature>
<keyword evidence="3" id="KW-1003">Cell membrane</keyword>
<dbReference type="InterPro" id="IPR055348">
    <property type="entry name" value="DctQ"/>
</dbReference>
<accession>A0A1G5I9A3</accession>
<proteinExistence type="inferred from homology"/>
<evidence type="ECO:0000256" key="3">
    <source>
        <dbReference type="ARBA" id="ARBA00022475"/>
    </source>
</evidence>
<evidence type="ECO:0000313" key="12">
    <source>
        <dbReference type="Proteomes" id="UP000198870"/>
    </source>
</evidence>
<keyword evidence="2" id="KW-0813">Transport</keyword>
<dbReference type="InterPro" id="IPR007387">
    <property type="entry name" value="TRAP_DctQ"/>
</dbReference>
<dbReference type="EMBL" id="FMUX01000018">
    <property type="protein sequence ID" value="SCY72594.1"/>
    <property type="molecule type" value="Genomic_DNA"/>
</dbReference>
<dbReference type="GO" id="GO:0005886">
    <property type="term" value="C:plasma membrane"/>
    <property type="evidence" value="ECO:0007669"/>
    <property type="project" value="UniProtKB-SubCell"/>
</dbReference>
<dbReference type="RefSeq" id="WP_092213508.1">
    <property type="nucleotide sequence ID" value="NZ_FMUX01000018.1"/>
</dbReference>
<reference evidence="11 12" key="1">
    <citation type="submission" date="2016-10" db="EMBL/GenBank/DDBJ databases">
        <authorList>
            <person name="de Groot N.N."/>
        </authorList>
    </citation>
    <scope>NUCLEOTIDE SEQUENCE [LARGE SCALE GENOMIC DNA]</scope>
    <source>
        <strain evidence="11 12">AA1</strain>
    </source>
</reference>
<evidence type="ECO:0000256" key="2">
    <source>
        <dbReference type="ARBA" id="ARBA00022448"/>
    </source>
</evidence>
<feature type="transmembrane region" description="Helical" evidence="9">
    <location>
        <begin position="30"/>
        <end position="50"/>
    </location>
</feature>
<organism evidence="11 12">
    <name type="scientific">Desulfoluna spongiiphila</name>
    <dbReference type="NCBI Taxonomy" id="419481"/>
    <lineage>
        <taxon>Bacteria</taxon>
        <taxon>Pseudomonadati</taxon>
        <taxon>Thermodesulfobacteriota</taxon>
        <taxon>Desulfobacteria</taxon>
        <taxon>Desulfobacterales</taxon>
        <taxon>Desulfolunaceae</taxon>
        <taxon>Desulfoluna</taxon>
    </lineage>
</organism>
<dbReference type="Pfam" id="PF04290">
    <property type="entry name" value="DctQ"/>
    <property type="match status" value="1"/>
</dbReference>
<dbReference type="OrthoDB" id="5420906at2"/>
<feature type="transmembrane region" description="Helical" evidence="9">
    <location>
        <begin position="143"/>
        <end position="164"/>
    </location>
</feature>
<keyword evidence="12" id="KW-1185">Reference proteome</keyword>
<gene>
    <name evidence="11" type="ORF">SAMN05216233_11880</name>
</gene>
<dbReference type="PANTHER" id="PTHR35011">
    <property type="entry name" value="2,3-DIKETO-L-GULONATE TRAP TRANSPORTER SMALL PERMEASE PROTEIN YIAM"/>
    <property type="match status" value="1"/>
</dbReference>
<evidence type="ECO:0000256" key="7">
    <source>
        <dbReference type="ARBA" id="ARBA00023136"/>
    </source>
</evidence>
<evidence type="ECO:0000313" key="11">
    <source>
        <dbReference type="EMBL" id="SCY72594.1"/>
    </source>
</evidence>
<keyword evidence="4" id="KW-0997">Cell inner membrane</keyword>
<evidence type="ECO:0000256" key="8">
    <source>
        <dbReference type="ARBA" id="ARBA00038436"/>
    </source>
</evidence>
<dbReference type="PANTHER" id="PTHR35011:SF4">
    <property type="entry name" value="SLL1102 PROTEIN"/>
    <property type="match status" value="1"/>
</dbReference>
<feature type="transmembrane region" description="Helical" evidence="9">
    <location>
        <begin position="56"/>
        <end position="78"/>
    </location>
</feature>
<evidence type="ECO:0000256" key="4">
    <source>
        <dbReference type="ARBA" id="ARBA00022519"/>
    </source>
</evidence>